<sequence length="364" mass="42935">MPNEEKQICIPLRLNMRVQSELNKTKFIVRIVSAEDGIKPGYVCESDVAAKVYLSASEAINKTYNNFFNNKTRYPGPSILGFMYKYKKKQSLFLQKIESKNYCIEVFQKKERIAYYIDISPTEVWKKTGILKNYNGNVLFGIEHPITINVLKNYEKLPICSVNEWDNIEIITQAFEQHLKRRTIADLNWHKFFIEWKEQESSIIEFMTHLKPLYPPNYEFTDRELRAWRKMMKSVGCTNITPYKKEESKPEFWTCAVDPSSDHAALLYLFDKGLLNGVYKNEPEFIEKNNQLKVIIDKFWNCFKEAIGVNKCGLDGKQRILSIITETFGFREIQKKLQVNFEYNVVISFFFINKINLLQFLLDF</sequence>
<organism evidence="1 2">
    <name type="scientific">Rhizophagus irregularis</name>
    <dbReference type="NCBI Taxonomy" id="588596"/>
    <lineage>
        <taxon>Eukaryota</taxon>
        <taxon>Fungi</taxon>
        <taxon>Fungi incertae sedis</taxon>
        <taxon>Mucoromycota</taxon>
        <taxon>Glomeromycotina</taxon>
        <taxon>Glomeromycetes</taxon>
        <taxon>Glomerales</taxon>
        <taxon>Glomeraceae</taxon>
        <taxon>Rhizophagus</taxon>
    </lineage>
</organism>
<dbReference type="VEuPathDB" id="FungiDB:FUN_021465"/>
<accession>A0A2I1GGE5</accession>
<dbReference type="AlphaFoldDB" id="A0A2I1GGE5"/>
<reference evidence="1 2" key="1">
    <citation type="submission" date="2015-10" db="EMBL/GenBank/DDBJ databases">
        <title>Genome analyses suggest a sexual origin of heterokaryosis in a supposedly ancient asexual fungus.</title>
        <authorList>
            <person name="Ropars J."/>
            <person name="Sedzielewska K."/>
            <person name="Noel J."/>
            <person name="Charron P."/>
            <person name="Farinelli L."/>
            <person name="Marton T."/>
            <person name="Kruger M."/>
            <person name="Pelin A."/>
            <person name="Brachmann A."/>
            <person name="Corradi N."/>
        </authorList>
    </citation>
    <scope>NUCLEOTIDE SEQUENCE [LARGE SCALE GENOMIC DNA]</scope>
    <source>
        <strain evidence="1 2">A4</strain>
    </source>
</reference>
<evidence type="ECO:0000313" key="2">
    <source>
        <dbReference type="Proteomes" id="UP000234323"/>
    </source>
</evidence>
<proteinExistence type="predicted"/>
<gene>
    <name evidence="1" type="ORF">RhiirA4_401566</name>
</gene>
<dbReference type="VEuPathDB" id="FungiDB:RhiirA1_472240"/>
<evidence type="ECO:0000313" key="1">
    <source>
        <dbReference type="EMBL" id="PKY45687.1"/>
    </source>
</evidence>
<dbReference type="Proteomes" id="UP000234323">
    <property type="component" value="Unassembled WGS sequence"/>
</dbReference>
<dbReference type="EMBL" id="LLXI01000401">
    <property type="protein sequence ID" value="PKY45687.1"/>
    <property type="molecule type" value="Genomic_DNA"/>
</dbReference>
<comment type="caution">
    <text evidence="1">The sequence shown here is derived from an EMBL/GenBank/DDBJ whole genome shotgun (WGS) entry which is preliminary data.</text>
</comment>
<dbReference type="VEuPathDB" id="FungiDB:RhiirFUN_005027"/>
<name>A0A2I1GGE5_9GLOM</name>
<keyword evidence="2" id="KW-1185">Reference proteome</keyword>
<protein>
    <submittedName>
        <fullName evidence="1">Uncharacterized protein</fullName>
    </submittedName>
</protein>